<dbReference type="EMBL" id="KQ416490">
    <property type="protein sequence ID" value="KOF96792.1"/>
    <property type="molecule type" value="Genomic_DNA"/>
</dbReference>
<name>A0A0L8I5M9_OCTBM</name>
<accession>A0A0L8I5M9</accession>
<reference evidence="1" key="1">
    <citation type="submission" date="2015-07" db="EMBL/GenBank/DDBJ databases">
        <title>MeaNS - Measles Nucleotide Surveillance Program.</title>
        <authorList>
            <person name="Tran T."/>
            <person name="Druce J."/>
        </authorList>
    </citation>
    <scope>NUCLEOTIDE SEQUENCE</scope>
    <source>
        <strain evidence="1">UCB-OBI-ISO-001</strain>
        <tissue evidence="1">Gonad</tissue>
    </source>
</reference>
<protein>
    <submittedName>
        <fullName evidence="1">Uncharacterized protein</fullName>
    </submittedName>
</protein>
<organism evidence="1">
    <name type="scientific">Octopus bimaculoides</name>
    <name type="common">California two-spotted octopus</name>
    <dbReference type="NCBI Taxonomy" id="37653"/>
    <lineage>
        <taxon>Eukaryota</taxon>
        <taxon>Metazoa</taxon>
        <taxon>Spiralia</taxon>
        <taxon>Lophotrochozoa</taxon>
        <taxon>Mollusca</taxon>
        <taxon>Cephalopoda</taxon>
        <taxon>Coleoidea</taxon>
        <taxon>Octopodiformes</taxon>
        <taxon>Octopoda</taxon>
        <taxon>Incirrata</taxon>
        <taxon>Octopodidae</taxon>
        <taxon>Octopus</taxon>
    </lineage>
</organism>
<proteinExistence type="predicted"/>
<dbReference type="AlphaFoldDB" id="A0A0L8I5M9"/>
<sequence>MQEFLRKTLENIYIYIYKHFQHICAHANMIHNSSLMVLENDIKTSEWGRTL</sequence>
<evidence type="ECO:0000313" key="1">
    <source>
        <dbReference type="EMBL" id="KOF96792.1"/>
    </source>
</evidence>
<gene>
    <name evidence="1" type="ORF">OCBIM_22033682mg</name>
</gene>